<evidence type="ECO:0000256" key="4">
    <source>
        <dbReference type="HAMAP-Rule" id="MF_00149"/>
    </source>
</evidence>
<dbReference type="Gene3D" id="3.30.565.10">
    <property type="entry name" value="Histidine kinase-like ATPase, C-terminal domain"/>
    <property type="match status" value="1"/>
</dbReference>
<dbReference type="Pfam" id="PF13589">
    <property type="entry name" value="HATPase_c_3"/>
    <property type="match status" value="1"/>
</dbReference>
<dbReference type="InParanoid" id="L0HCN9"/>
<dbReference type="PANTHER" id="PTHR10073">
    <property type="entry name" value="DNA MISMATCH REPAIR PROTEIN MLH, PMS, MUTL"/>
    <property type="match status" value="1"/>
</dbReference>
<dbReference type="SMART" id="SM00853">
    <property type="entry name" value="MutL_C"/>
    <property type="match status" value="1"/>
</dbReference>
<accession>L0HCN9</accession>
<dbReference type="GO" id="GO:0016887">
    <property type="term" value="F:ATP hydrolysis activity"/>
    <property type="evidence" value="ECO:0007669"/>
    <property type="project" value="InterPro"/>
</dbReference>
<dbReference type="InterPro" id="IPR036890">
    <property type="entry name" value="HATPase_C_sf"/>
</dbReference>
<dbReference type="FunFam" id="3.30.565.10:FF:000003">
    <property type="entry name" value="DNA mismatch repair endonuclease MutL"/>
    <property type="match status" value="1"/>
</dbReference>
<dbReference type="SUPFAM" id="SSF54211">
    <property type="entry name" value="Ribosomal protein S5 domain 2-like"/>
    <property type="match status" value="1"/>
</dbReference>
<dbReference type="InterPro" id="IPR042120">
    <property type="entry name" value="MutL_C_dimsub"/>
</dbReference>
<keyword evidence="2 4" id="KW-0227">DNA damage</keyword>
<keyword evidence="3 4" id="KW-0234">DNA repair</keyword>
<evidence type="ECO:0000256" key="5">
    <source>
        <dbReference type="SAM" id="MobiDB-lite"/>
    </source>
</evidence>
<organism evidence="8 9">
    <name type="scientific">Methanoregula formicica (strain DSM 22288 / NBRC 105244 / SMSP)</name>
    <dbReference type="NCBI Taxonomy" id="593750"/>
    <lineage>
        <taxon>Archaea</taxon>
        <taxon>Methanobacteriati</taxon>
        <taxon>Methanobacteriota</taxon>
        <taxon>Stenosarchaea group</taxon>
        <taxon>Methanomicrobia</taxon>
        <taxon>Methanomicrobiales</taxon>
        <taxon>Methanoregulaceae</taxon>
        <taxon>Methanoregula</taxon>
    </lineage>
</organism>
<dbReference type="InterPro" id="IPR020568">
    <property type="entry name" value="Ribosomal_Su5_D2-typ_SF"/>
</dbReference>
<name>L0HCN9_METFS</name>
<dbReference type="NCBIfam" id="TIGR00585">
    <property type="entry name" value="mutl"/>
    <property type="match status" value="1"/>
</dbReference>
<dbReference type="Pfam" id="PF08676">
    <property type="entry name" value="MutL_C"/>
    <property type="match status" value="1"/>
</dbReference>
<dbReference type="eggNOG" id="arCOG01166">
    <property type="taxonomic scope" value="Archaea"/>
</dbReference>
<dbReference type="GO" id="GO:0006298">
    <property type="term" value="P:mismatch repair"/>
    <property type="evidence" value="ECO:0007669"/>
    <property type="project" value="UniProtKB-UniRule"/>
</dbReference>
<dbReference type="Pfam" id="PF01119">
    <property type="entry name" value="DNA_mis_repair"/>
    <property type="match status" value="1"/>
</dbReference>
<dbReference type="InterPro" id="IPR014790">
    <property type="entry name" value="MutL_C"/>
</dbReference>
<dbReference type="STRING" id="593750.Metfor_1468"/>
<evidence type="ECO:0000256" key="1">
    <source>
        <dbReference type="ARBA" id="ARBA00006082"/>
    </source>
</evidence>
<dbReference type="SMART" id="SM01340">
    <property type="entry name" value="DNA_mis_repair"/>
    <property type="match status" value="1"/>
</dbReference>
<dbReference type="Gene3D" id="3.30.230.10">
    <property type="match status" value="1"/>
</dbReference>
<dbReference type="AlphaFoldDB" id="L0HCN9"/>
<dbReference type="InterPro" id="IPR002099">
    <property type="entry name" value="MutL/Mlh/PMS"/>
</dbReference>
<dbReference type="RefSeq" id="WP_015285465.1">
    <property type="nucleotide sequence ID" value="NC_019943.1"/>
</dbReference>
<dbReference type="HAMAP" id="MF_00149">
    <property type="entry name" value="DNA_mis_repair"/>
    <property type="match status" value="1"/>
</dbReference>
<dbReference type="HOGENOM" id="CLU_004131_4_1_2"/>
<dbReference type="Proteomes" id="UP000010824">
    <property type="component" value="Chromosome"/>
</dbReference>
<evidence type="ECO:0000259" key="7">
    <source>
        <dbReference type="SMART" id="SM01340"/>
    </source>
</evidence>
<dbReference type="SUPFAM" id="SSF55874">
    <property type="entry name" value="ATPase domain of HSP90 chaperone/DNA topoisomerase II/histidine kinase"/>
    <property type="match status" value="1"/>
</dbReference>
<comment type="similarity">
    <text evidence="1 4">Belongs to the DNA mismatch repair MutL/HexB family.</text>
</comment>
<reference evidence="8 9" key="2">
    <citation type="journal article" date="2014" name="Genome Announc.">
        <title>Complete Genome Sequence of Methanoregula formicica SMSPT, a Mesophilic Hydrogenotrophic Methanogen Isolated from a Methanogenic Upflow Anaerobic Sludge Blanket Reactor.</title>
        <authorList>
            <person name="Yamamoto K."/>
            <person name="Tamaki H."/>
            <person name="Cadillo-Quiroz H."/>
            <person name="Imachi H."/>
            <person name="Kyrpides N."/>
            <person name="Woyke T."/>
            <person name="Goodwin L."/>
            <person name="Zinder S.H."/>
            <person name="Kamagata Y."/>
            <person name="Liu W.T."/>
        </authorList>
    </citation>
    <scope>NUCLEOTIDE SEQUENCE [LARGE SCALE GENOMIC DNA]</scope>
    <source>
        <strain evidence="9">DSM 22288 / NBRC 105244 / SMSP</strain>
    </source>
</reference>
<dbReference type="InterPro" id="IPR020667">
    <property type="entry name" value="DNA_mismatch_repair_MutL"/>
</dbReference>
<dbReference type="KEGG" id="mfo:Metfor_1468"/>
<dbReference type="CDD" id="cd00782">
    <property type="entry name" value="MutL_Trans"/>
    <property type="match status" value="1"/>
</dbReference>
<feature type="domain" description="MutL C-terminal dimerisation" evidence="6">
    <location>
        <begin position="417"/>
        <end position="559"/>
    </location>
</feature>
<evidence type="ECO:0000256" key="3">
    <source>
        <dbReference type="ARBA" id="ARBA00023204"/>
    </source>
</evidence>
<dbReference type="InterPro" id="IPR014762">
    <property type="entry name" value="DNA_mismatch_repair_CS"/>
</dbReference>
<dbReference type="CDD" id="cd16926">
    <property type="entry name" value="HATPase_MutL-MLH-PMS-like"/>
    <property type="match status" value="1"/>
</dbReference>
<evidence type="ECO:0000313" key="8">
    <source>
        <dbReference type="EMBL" id="AGB02502.1"/>
    </source>
</evidence>
<feature type="region of interest" description="Disordered" evidence="5">
    <location>
        <begin position="375"/>
        <end position="394"/>
    </location>
</feature>
<dbReference type="GO" id="GO:0030983">
    <property type="term" value="F:mismatched DNA binding"/>
    <property type="evidence" value="ECO:0007669"/>
    <property type="project" value="InterPro"/>
</dbReference>
<dbReference type="GO" id="GO:0140664">
    <property type="term" value="F:ATP-dependent DNA damage sensor activity"/>
    <property type="evidence" value="ECO:0007669"/>
    <property type="project" value="InterPro"/>
</dbReference>
<keyword evidence="9" id="KW-1185">Reference proteome</keyword>
<sequence>MKQGSSPTIIRVLDQATVNKIAAGEVVERPASLVKELVENSIDAGADSVRIEIIASKNEITSIRITDDGCGMVPEDALLAFTPHATSKITEIRDLDTIRTLGFRGEALASIAAVARVTLITRPRDDELAAGTRIVIAGGEILENSAIGAPGGTTVLVEDLFYNTPARKKFQKSRATELAHIIGMLEGIILAHPTIAFRLTYNGTEQVVTGRNATRLDTIARIYGAATARDLVPVSTTAPLVAIAGHISRPSLSRKDRDRIILSINGRYVSSPAITNAIKEGYGTLLPKDRFPVAFLSLDIDTALVDVNVHPTKKLVRISREPEIAGAVRDAIKKTLAGHDLIPDIRPTTAPQPIVADAPAAMAALSRSFPYQFPETKPPVVSEPTHSGVTDSDRRLRHTELAPAGPAPAATLPPLRVIGEFGGIYILATNASGELLIIDQHAAHERILYELAGQQDGSGKRVQELIAPVILHRTPRESAVLAELLPALRNEGFQIEEFGKDTFLVRTVPIVLGKLEDTSLLEDIISDLVSTDRGERVDNRERITRIVACRGAIKAGTVCTPEQCQRVADQLRFTKNPFTCPHGRPTIIRFTREQLDGMFKRS</sequence>
<dbReference type="GO" id="GO:0005524">
    <property type="term" value="F:ATP binding"/>
    <property type="evidence" value="ECO:0007669"/>
    <property type="project" value="InterPro"/>
</dbReference>
<comment type="function">
    <text evidence="4">This protein is involved in the repair of mismatches in DNA. It is required for dam-dependent methyl-directed DNA mismatch repair. May act as a 'molecular matchmaker', a protein that promotes the formation of a stable complex between two or more DNA-binding proteins in an ATP-dependent manner without itself being part of a final effector complex.</text>
</comment>
<evidence type="ECO:0000259" key="6">
    <source>
        <dbReference type="SMART" id="SM00853"/>
    </source>
</evidence>
<dbReference type="Gene3D" id="3.30.1540.20">
    <property type="entry name" value="MutL, C-terminal domain, dimerisation subdomain"/>
    <property type="match status" value="1"/>
</dbReference>
<proteinExistence type="inferred from homology"/>
<dbReference type="GeneID" id="14307857"/>
<dbReference type="Gene3D" id="3.30.1370.100">
    <property type="entry name" value="MutL, C-terminal domain, regulatory subdomain"/>
    <property type="match status" value="1"/>
</dbReference>
<feature type="domain" description="DNA mismatch repair protein S5" evidence="7">
    <location>
        <begin position="219"/>
        <end position="337"/>
    </location>
</feature>
<dbReference type="InterPro" id="IPR038973">
    <property type="entry name" value="MutL/Mlh/Pms-like"/>
</dbReference>
<dbReference type="InterPro" id="IPR013507">
    <property type="entry name" value="DNA_mismatch_S5_2-like"/>
</dbReference>
<dbReference type="PROSITE" id="PS00058">
    <property type="entry name" value="DNA_MISMATCH_REPAIR_1"/>
    <property type="match status" value="1"/>
</dbReference>
<gene>
    <name evidence="4" type="primary">mutL</name>
    <name evidence="8" type="ordered locus">Metfor_1468</name>
</gene>
<dbReference type="EMBL" id="CP003167">
    <property type="protein sequence ID" value="AGB02502.1"/>
    <property type="molecule type" value="Genomic_DNA"/>
</dbReference>
<dbReference type="InterPro" id="IPR037198">
    <property type="entry name" value="MutL_C_sf"/>
</dbReference>
<dbReference type="GO" id="GO:0032300">
    <property type="term" value="C:mismatch repair complex"/>
    <property type="evidence" value="ECO:0007669"/>
    <property type="project" value="InterPro"/>
</dbReference>
<protein>
    <recommendedName>
        <fullName evidence="4">DNA mismatch repair protein MutL</fullName>
    </recommendedName>
</protein>
<evidence type="ECO:0000313" key="9">
    <source>
        <dbReference type="Proteomes" id="UP000010824"/>
    </source>
</evidence>
<dbReference type="InterPro" id="IPR014721">
    <property type="entry name" value="Ribsml_uS5_D2-typ_fold_subgr"/>
</dbReference>
<dbReference type="OrthoDB" id="146201at2157"/>
<reference evidence="9" key="1">
    <citation type="submission" date="2011-12" db="EMBL/GenBank/DDBJ databases">
        <title>Complete sequence of Methanoregula formicicum SMSP.</title>
        <authorList>
            <person name="Lucas S."/>
            <person name="Han J."/>
            <person name="Lapidus A."/>
            <person name="Cheng J.-F."/>
            <person name="Goodwin L."/>
            <person name="Pitluck S."/>
            <person name="Peters L."/>
            <person name="Ovchinnikova G."/>
            <person name="Teshima H."/>
            <person name="Detter J.C."/>
            <person name="Han C."/>
            <person name="Tapia R."/>
            <person name="Land M."/>
            <person name="Hauser L."/>
            <person name="Kyrpides N."/>
            <person name="Ivanova N."/>
            <person name="Pagani I."/>
            <person name="Imachi H."/>
            <person name="Tamaki H."/>
            <person name="Sekiguchi Y."/>
            <person name="Kamagata Y."/>
            <person name="Cadillo-Quiroz H."/>
            <person name="Zinder S."/>
            <person name="Liu W.-T."/>
            <person name="Woyke T."/>
        </authorList>
    </citation>
    <scope>NUCLEOTIDE SEQUENCE [LARGE SCALE GENOMIC DNA]</scope>
    <source>
        <strain evidence="9">DSM 22288 / NBRC 105244 / SMSP</strain>
    </source>
</reference>
<dbReference type="InterPro" id="IPR042121">
    <property type="entry name" value="MutL_C_regsub"/>
</dbReference>
<evidence type="ECO:0000256" key="2">
    <source>
        <dbReference type="ARBA" id="ARBA00022763"/>
    </source>
</evidence>
<dbReference type="PANTHER" id="PTHR10073:SF12">
    <property type="entry name" value="DNA MISMATCH REPAIR PROTEIN MLH1"/>
    <property type="match status" value="1"/>
</dbReference>
<dbReference type="SUPFAM" id="SSF118116">
    <property type="entry name" value="DNA mismatch repair protein MutL"/>
    <property type="match status" value="1"/>
</dbReference>